<accession>A0AA35CM34</accession>
<dbReference type="GO" id="GO:0047429">
    <property type="term" value="F:nucleoside triphosphate diphosphatase activity"/>
    <property type="evidence" value="ECO:0007669"/>
    <property type="project" value="InterPro"/>
</dbReference>
<dbReference type="EMBL" id="AP025628">
    <property type="protein sequence ID" value="BDG61845.1"/>
    <property type="molecule type" value="Genomic_DNA"/>
</dbReference>
<dbReference type="RefSeq" id="WP_264842466.1">
    <property type="nucleotide sequence ID" value="NZ_AP025628.1"/>
</dbReference>
<dbReference type="Proteomes" id="UP001163687">
    <property type="component" value="Chromosome"/>
</dbReference>
<dbReference type="KEGG" id="cmic:caldi_29350"/>
<protein>
    <recommendedName>
        <fullName evidence="3">MazG-like family protein</fullName>
    </recommendedName>
</protein>
<reference evidence="1" key="1">
    <citation type="submission" date="2022-03" db="EMBL/GenBank/DDBJ databases">
        <title>Complete genome sequence of Caldinitratiruptor microaerophilus.</title>
        <authorList>
            <person name="Mukaiyama R."/>
            <person name="Nishiyama T."/>
            <person name="Ueda K."/>
        </authorList>
    </citation>
    <scope>NUCLEOTIDE SEQUENCE</scope>
    <source>
        <strain evidence="1">JCM 16183</strain>
    </source>
</reference>
<evidence type="ECO:0008006" key="3">
    <source>
        <dbReference type="Google" id="ProtNLM"/>
    </source>
</evidence>
<dbReference type="GO" id="GO:0009143">
    <property type="term" value="P:nucleoside triphosphate catabolic process"/>
    <property type="evidence" value="ECO:0007669"/>
    <property type="project" value="InterPro"/>
</dbReference>
<dbReference type="Pfam" id="PF12643">
    <property type="entry name" value="MazG-like"/>
    <property type="match status" value="1"/>
</dbReference>
<organism evidence="1 2">
    <name type="scientific">Caldinitratiruptor microaerophilus</name>
    <dbReference type="NCBI Taxonomy" id="671077"/>
    <lineage>
        <taxon>Bacteria</taxon>
        <taxon>Bacillati</taxon>
        <taxon>Bacillota</taxon>
        <taxon>Clostridia</taxon>
        <taxon>Eubacteriales</taxon>
        <taxon>Symbiobacteriaceae</taxon>
        <taxon>Caldinitratiruptor</taxon>
    </lineage>
</organism>
<name>A0AA35CM34_9FIRM</name>
<gene>
    <name evidence="1" type="ORF">caldi_29350</name>
</gene>
<sequence length="119" mass="13342">MSPLARDAGVARGLRTIEWLKAELLAAVGDLFRGMLRGADDLVLDSLAHIVLVAYLLARRLGYSYTRLDLKVADQVRRHLDAGHEVERWYGDLSALSRHFRDSRREARVGLAEQEGSSL</sequence>
<evidence type="ECO:0000313" key="2">
    <source>
        <dbReference type="Proteomes" id="UP001163687"/>
    </source>
</evidence>
<dbReference type="AlphaFoldDB" id="A0AA35CM34"/>
<evidence type="ECO:0000313" key="1">
    <source>
        <dbReference type="EMBL" id="BDG61845.1"/>
    </source>
</evidence>
<proteinExistence type="predicted"/>
<dbReference type="InterPro" id="IPR025984">
    <property type="entry name" value="DCTPP"/>
</dbReference>
<keyword evidence="2" id="KW-1185">Reference proteome</keyword>